<dbReference type="SUPFAM" id="SSF50939">
    <property type="entry name" value="Sialidases"/>
    <property type="match status" value="1"/>
</dbReference>
<organism evidence="25">
    <name type="scientific">Rosellinia necatrix</name>
    <name type="common">White root-rot fungus</name>
    <dbReference type="NCBI Taxonomy" id="77044"/>
    <lineage>
        <taxon>Eukaryota</taxon>
        <taxon>Fungi</taxon>
        <taxon>Dikarya</taxon>
        <taxon>Ascomycota</taxon>
        <taxon>Pezizomycotina</taxon>
        <taxon>Sordariomycetes</taxon>
        <taxon>Xylariomycetidae</taxon>
        <taxon>Xylariales</taxon>
        <taxon>Xylariaceae</taxon>
        <taxon>Rosellinia</taxon>
    </lineage>
</organism>
<evidence type="ECO:0000256" key="18">
    <source>
        <dbReference type="ARBA" id="ARBA00031902"/>
    </source>
</evidence>
<evidence type="ECO:0000256" key="13">
    <source>
        <dbReference type="ARBA" id="ARBA00023170"/>
    </source>
</evidence>
<keyword evidence="8" id="KW-0677">Repeat</keyword>
<feature type="transmembrane region" description="Helical" evidence="22">
    <location>
        <begin position="1384"/>
        <end position="1404"/>
    </location>
</feature>
<evidence type="ECO:0000256" key="8">
    <source>
        <dbReference type="ARBA" id="ARBA00022737"/>
    </source>
</evidence>
<evidence type="ECO:0000256" key="15">
    <source>
        <dbReference type="ARBA" id="ARBA00025569"/>
    </source>
</evidence>
<dbReference type="InterPro" id="IPR036278">
    <property type="entry name" value="Sialidase_sf"/>
</dbReference>
<keyword evidence="14" id="KW-0325">Glycoprotein</keyword>
<evidence type="ECO:0000256" key="14">
    <source>
        <dbReference type="ARBA" id="ARBA00023180"/>
    </source>
</evidence>
<dbReference type="InterPro" id="IPR015943">
    <property type="entry name" value="WD40/YVTN_repeat-like_dom_sf"/>
</dbReference>
<dbReference type="Pfam" id="PF15901">
    <property type="entry name" value="Sortilin_C"/>
    <property type="match status" value="2"/>
</dbReference>
<dbReference type="OrthoDB" id="443634at2759"/>
<dbReference type="PANTHER" id="PTHR12106:SF27">
    <property type="entry name" value="SORTILIN-RELATED RECEPTOR"/>
    <property type="match status" value="1"/>
</dbReference>
<feature type="compositionally biased region" description="Basic and acidic residues" evidence="21">
    <location>
        <begin position="686"/>
        <end position="696"/>
    </location>
</feature>
<dbReference type="GO" id="GO:0006895">
    <property type="term" value="P:Golgi to endosome transport"/>
    <property type="evidence" value="ECO:0007669"/>
    <property type="project" value="TreeGrafter"/>
</dbReference>
<protein>
    <recommendedName>
        <fullName evidence="4">Vacuolar protein sorting/targeting protein 10</fullName>
    </recommendedName>
    <alternativeName>
        <fullName evidence="17">Carboxypeptidase Y receptor</fullName>
    </alternativeName>
    <alternativeName>
        <fullName evidence="16 18">Sortilin VPS10</fullName>
    </alternativeName>
    <alternativeName>
        <fullName evidence="19 20">Vacuolar carboxypeptidase Sorting receptor VPS10</fullName>
    </alternativeName>
</protein>
<gene>
    <name evidence="25" type="ORF">SAMD00023353_4500880</name>
</gene>
<keyword evidence="11" id="KW-0333">Golgi apparatus</keyword>
<keyword evidence="5" id="KW-0813">Transport</keyword>
<comment type="subcellular location">
    <subcellularLocation>
        <location evidence="1">Golgi apparatus</location>
        <location evidence="1">trans-Golgi network membrane</location>
        <topology evidence="1">Multi-pass membrane protein</topology>
    </subcellularLocation>
    <subcellularLocation>
        <location evidence="2">Prevacuolar compartment membrane</location>
        <topology evidence="2">Multi-pass membrane protein</topology>
    </subcellularLocation>
</comment>
<feature type="domain" description="VPS10" evidence="24">
    <location>
        <begin position="56"/>
        <end position="696"/>
    </location>
</feature>
<dbReference type="GO" id="GO:0005794">
    <property type="term" value="C:Golgi apparatus"/>
    <property type="evidence" value="ECO:0007669"/>
    <property type="project" value="UniProtKB-SubCell"/>
</dbReference>
<dbReference type="Gene3D" id="3.30.60.270">
    <property type="match status" value="2"/>
</dbReference>
<feature type="region of interest" description="Disordered" evidence="21">
    <location>
        <begin position="686"/>
        <end position="706"/>
    </location>
</feature>
<evidence type="ECO:0000313" key="26">
    <source>
        <dbReference type="Proteomes" id="UP000054516"/>
    </source>
</evidence>
<evidence type="ECO:0000256" key="3">
    <source>
        <dbReference type="ARBA" id="ARBA00008251"/>
    </source>
</evidence>
<dbReference type="OMA" id="ATMSEFI"/>
<dbReference type="Pfam" id="PF15902">
    <property type="entry name" value="Sortilin-Vps10"/>
    <property type="match status" value="2"/>
</dbReference>
<keyword evidence="10 22" id="KW-1133">Transmembrane helix</keyword>
<feature type="signal peptide" evidence="23">
    <location>
        <begin position="1"/>
        <end position="33"/>
    </location>
</feature>
<accession>A0A1W2TQ13</accession>
<evidence type="ECO:0000256" key="23">
    <source>
        <dbReference type="SAM" id="SignalP"/>
    </source>
</evidence>
<evidence type="ECO:0000256" key="2">
    <source>
        <dbReference type="ARBA" id="ARBA00004488"/>
    </source>
</evidence>
<evidence type="ECO:0000256" key="17">
    <source>
        <dbReference type="ARBA" id="ARBA00031354"/>
    </source>
</evidence>
<dbReference type="GO" id="GO:0006896">
    <property type="term" value="P:Golgi to vacuole transport"/>
    <property type="evidence" value="ECO:0007669"/>
    <property type="project" value="TreeGrafter"/>
</dbReference>
<dbReference type="SUPFAM" id="SSF110296">
    <property type="entry name" value="Oligoxyloglucan reducing end-specific cellobiohydrolase"/>
    <property type="match status" value="1"/>
</dbReference>
<comment type="similarity">
    <text evidence="3">Belongs to the VPS10-related sortilin family.</text>
</comment>
<evidence type="ECO:0000256" key="19">
    <source>
        <dbReference type="ARBA" id="ARBA00032705"/>
    </source>
</evidence>
<reference evidence="25" key="1">
    <citation type="submission" date="2016-03" db="EMBL/GenBank/DDBJ databases">
        <title>Draft genome sequence of Rosellinia necatrix.</title>
        <authorList>
            <person name="Kanematsu S."/>
        </authorList>
    </citation>
    <scope>NUCLEOTIDE SEQUENCE [LARGE SCALE GENOMIC DNA]</scope>
    <source>
        <strain evidence="25">W97</strain>
    </source>
</reference>
<dbReference type="GO" id="GO:0016020">
    <property type="term" value="C:membrane"/>
    <property type="evidence" value="ECO:0007669"/>
    <property type="project" value="InterPro"/>
</dbReference>
<dbReference type="EMBL" id="DF977490">
    <property type="protein sequence ID" value="GAP90511.1"/>
    <property type="molecule type" value="Genomic_DNA"/>
</dbReference>
<evidence type="ECO:0000256" key="7">
    <source>
        <dbReference type="ARBA" id="ARBA00022729"/>
    </source>
</evidence>
<evidence type="ECO:0000256" key="1">
    <source>
        <dbReference type="ARBA" id="ARBA00004166"/>
    </source>
</evidence>
<feature type="chain" id="PRO_5010696236" description="Vacuolar protein sorting/targeting protein 10" evidence="23">
    <location>
        <begin position="34"/>
        <end position="1517"/>
    </location>
</feature>
<evidence type="ECO:0000256" key="12">
    <source>
        <dbReference type="ARBA" id="ARBA00023136"/>
    </source>
</evidence>
<dbReference type="GO" id="GO:0006623">
    <property type="term" value="P:protein targeting to vacuole"/>
    <property type="evidence" value="ECO:0007669"/>
    <property type="project" value="TreeGrafter"/>
</dbReference>
<dbReference type="CDD" id="cd15482">
    <property type="entry name" value="Sialidase_non-viral"/>
    <property type="match status" value="1"/>
</dbReference>
<evidence type="ECO:0000313" key="25">
    <source>
        <dbReference type="EMBL" id="GAP90511.1"/>
    </source>
</evidence>
<dbReference type="GO" id="GO:0005829">
    <property type="term" value="C:cytosol"/>
    <property type="evidence" value="ECO:0007669"/>
    <property type="project" value="GOC"/>
</dbReference>
<dbReference type="Proteomes" id="UP000054516">
    <property type="component" value="Unassembled WGS sequence"/>
</dbReference>
<evidence type="ECO:0000256" key="4">
    <source>
        <dbReference type="ARBA" id="ARBA00015369"/>
    </source>
</evidence>
<evidence type="ECO:0000256" key="20">
    <source>
        <dbReference type="ARBA" id="ARBA00032910"/>
    </source>
</evidence>
<evidence type="ECO:0000256" key="22">
    <source>
        <dbReference type="SAM" id="Phobius"/>
    </source>
</evidence>
<comment type="function">
    <text evidence="15">Functions as a sorting receptor in the Golgi compartment required for the intracellular sorting and delivery of soluble vacuolar proteins, like carboxypeptidase Y (CPY) and proteinase A. Executes multiple rounds of sorting by cycling between the late Golgi and a prevacuolar endosome-like compartment.</text>
</comment>
<dbReference type="Gene3D" id="2.120.10.10">
    <property type="match status" value="1"/>
</dbReference>
<dbReference type="Gene3D" id="2.10.70.80">
    <property type="match status" value="2"/>
</dbReference>
<dbReference type="Gene3D" id="2.130.10.10">
    <property type="entry name" value="YVTN repeat-like/Quinoprotein amine dehydrogenase"/>
    <property type="match status" value="2"/>
</dbReference>
<name>A0A1W2TQ13_ROSNE</name>
<feature type="transmembrane region" description="Helical" evidence="22">
    <location>
        <begin position="1434"/>
        <end position="1455"/>
    </location>
</feature>
<evidence type="ECO:0000256" key="5">
    <source>
        <dbReference type="ARBA" id="ARBA00022448"/>
    </source>
</evidence>
<dbReference type="STRING" id="77044.A0A1W2TQ13"/>
<sequence length="1517" mass="170665">MRPSGSRGAATSSWWSALLFLAALLSTASTVYAKDGPSIVVKELENPPNNPNYFAGSDVVIFQEAKKPYTIWRSSDGGTKWNKAKGIDHEKSVGLIMHKYDPDRAYVLTLGNVHWKTADKGETWEEFRTDARTSDFTDTFGNWMTFHADDPDKILFTGMECEGFFCEELTMYTTDGFKEKAKLLRRQTQGCWWAKSSLAFTTGVSDLDATRIMCIVRSGMFSPQNENRLYMSDDYFRASDGDDAPNEIEVNLNGDRPAQGVVRLVEVKKYLLAATISPSSAEMALFVTDDTKVWHRAIFPQDHPLIESAYTVLESTNYSIQIDVRENKRTSAPMGTLLTSNSNGTYFTRNIEHTNRNQQTYVDFEKVTGIQGVFLVNQVDNWEAVDKEDATKKIHTFITFDDGRTFEAIKAGDDNIHLHSITEANNVGPIFSSPAPGLVMGNGNRGKSLKDYWESSLYISDDAGKTWAKGPKGPHKYEFGDQGSILLAIQDSKEADVQEIKYSLDHGKKWNTAKLPDNLSVLPWVLTTTQDSTGLKFLLTAQVGSKESANYCIVSIDFEGLHQDKCEKGDMEEWYARKDDDGTPGCIMGHTQKFHRRKKDAKCFIKEAFKEPTPETSLCECTSTDFECDFNFVRNGEECEQKGPVLSPKEACKSDDPEETFMGSSGWRLIPGNDCKRTKGAQKDDKKEWKCSDMKPRPSNNSGEIVVTPNTFGKFDMFEKHYLERSEISTNEGETIIARPENVFDGTGDIFITHDHGKTWATPKELKGKNIYAITTHAYVKDMAFFLTTKQEVYYTTDRGKSIDSFKAPDPLDQQSSVSPLSFHPDRPEWLIWHGKKCIDDNKCYLRASFSPDRGDNWHTLKRYVRQCEFTGSNAYKFRSKSQIICSARARESNDPDSNPLQLLYTDEPLKGEFTVALEHITRFATMAEFIVVATENTTEGTLSALASIDGQTYAHAHFPPNFQVPHQNQFTVLDSSTRAINLFVGTGSEDRPYGSILKSNSNGTSYVLSISSVNAGDGWYVDFEKMLGLEGVALVNTVANQDSDSEPKNLQTRISHNDGAQWSFLPPPQKDVEGKPYSCSSRHGDTICALHLHGYTERVDRRKTYSSESAIGLMFGLGNVGPILGEAEDADTFMTQDAGLSWKEVKKGRWTWSYGDQGSIVVLAQKNTKTKLVSYSLDRGETWQDKEFSESDVIITDITTLRSGSSRNFLLWGQRGKELITFNLDFSGLTDKPCVHDEKDADRSDYELWSPAHPLQPNGCLFGHKNWYLRKKKDRACYNDRQLQQVHNVETCECTRQDYECDYNYELDAHNYCALVDGLRPKDPEQACRDDPEKIEYYELTGLRRIPLTTCKGGTFDPENIFKPYPCPGHEEEFKQKHGVSGVAIFFAVVVPVAFAALVGWWVHSNWQNKFGQIRLGEQSGLNNDSPWIKYPIVVISATVAIIGALPLLASSVWRTVSTTLTRLSGRGDRGRYSWLRPSGPRRFTTRDSFARGRGDYAIVDEDEGELLGDDSDDEA</sequence>
<dbReference type="InterPro" id="IPR050310">
    <property type="entry name" value="VPS10-sortilin"/>
</dbReference>
<evidence type="ECO:0000256" key="9">
    <source>
        <dbReference type="ARBA" id="ARBA00022927"/>
    </source>
</evidence>
<evidence type="ECO:0000256" key="6">
    <source>
        <dbReference type="ARBA" id="ARBA00022692"/>
    </source>
</evidence>
<dbReference type="InterPro" id="IPR031777">
    <property type="entry name" value="Sortilin_C"/>
</dbReference>
<dbReference type="SMART" id="SM00602">
    <property type="entry name" value="VPS10"/>
    <property type="match status" value="2"/>
</dbReference>
<dbReference type="InterPro" id="IPR006581">
    <property type="entry name" value="VPS10"/>
</dbReference>
<proteinExistence type="inferred from homology"/>
<keyword evidence="12 22" id="KW-0472">Membrane</keyword>
<evidence type="ECO:0000256" key="16">
    <source>
        <dbReference type="ARBA" id="ARBA00031250"/>
    </source>
</evidence>
<evidence type="ECO:0000256" key="11">
    <source>
        <dbReference type="ARBA" id="ARBA00023034"/>
    </source>
</evidence>
<keyword evidence="9" id="KW-0653">Protein transport</keyword>
<keyword evidence="7 23" id="KW-0732">Signal</keyword>
<evidence type="ECO:0000259" key="24">
    <source>
        <dbReference type="SMART" id="SM00602"/>
    </source>
</evidence>
<evidence type="ECO:0000256" key="21">
    <source>
        <dbReference type="SAM" id="MobiDB-lite"/>
    </source>
</evidence>
<keyword evidence="13" id="KW-0675">Receptor</keyword>
<feature type="domain" description="VPS10" evidence="24">
    <location>
        <begin position="734"/>
        <end position="1373"/>
    </location>
</feature>
<keyword evidence="26" id="KW-1185">Reference proteome</keyword>
<dbReference type="FunFam" id="3.30.60.270:FF:000005">
    <property type="entry name" value="Sortilin"/>
    <property type="match status" value="2"/>
</dbReference>
<dbReference type="InterPro" id="IPR031778">
    <property type="entry name" value="Sortilin_N"/>
</dbReference>
<keyword evidence="6 22" id="KW-0812">Transmembrane</keyword>
<dbReference type="PANTHER" id="PTHR12106">
    <property type="entry name" value="SORTILIN RELATED"/>
    <property type="match status" value="1"/>
</dbReference>
<evidence type="ECO:0000256" key="10">
    <source>
        <dbReference type="ARBA" id="ARBA00022989"/>
    </source>
</evidence>